<dbReference type="EMBL" id="CABFNQ020000744">
    <property type="protein sequence ID" value="CAH0032607.1"/>
    <property type="molecule type" value="Genomic_DNA"/>
</dbReference>
<comment type="caution">
    <text evidence="2">The sequence shown here is derived from an EMBL/GenBank/DDBJ whole genome shotgun (WGS) entry which is preliminary data.</text>
</comment>
<feature type="transmembrane region" description="Helical" evidence="1">
    <location>
        <begin position="231"/>
        <end position="257"/>
    </location>
</feature>
<reference evidence="2" key="1">
    <citation type="submission" date="2021-10" db="EMBL/GenBank/DDBJ databases">
        <authorList>
            <person name="Piombo E."/>
        </authorList>
    </citation>
    <scope>NUCLEOTIDE SEQUENCE</scope>
</reference>
<feature type="non-terminal residue" evidence="2">
    <location>
        <position position="299"/>
    </location>
</feature>
<feature type="non-terminal residue" evidence="2">
    <location>
        <position position="1"/>
    </location>
</feature>
<dbReference type="AlphaFoldDB" id="A0A9N9VRM4"/>
<keyword evidence="1" id="KW-0472">Membrane</keyword>
<keyword evidence="3" id="KW-1185">Reference proteome</keyword>
<evidence type="ECO:0000313" key="2">
    <source>
        <dbReference type="EMBL" id="CAH0032607.1"/>
    </source>
</evidence>
<protein>
    <submittedName>
        <fullName evidence="2">Uncharacterized protein</fullName>
    </submittedName>
</protein>
<feature type="transmembrane region" description="Helical" evidence="1">
    <location>
        <begin position="269"/>
        <end position="291"/>
    </location>
</feature>
<feature type="transmembrane region" description="Helical" evidence="1">
    <location>
        <begin position="199"/>
        <end position="224"/>
    </location>
</feature>
<dbReference type="OrthoDB" id="5120472at2759"/>
<name>A0A9N9VRM4_9HYPO</name>
<evidence type="ECO:0000256" key="1">
    <source>
        <dbReference type="SAM" id="Phobius"/>
    </source>
</evidence>
<proteinExistence type="predicted"/>
<dbReference type="Proteomes" id="UP000696573">
    <property type="component" value="Unassembled WGS sequence"/>
</dbReference>
<gene>
    <name evidence="2" type="ORF">CRHIZ90672A_00002437</name>
</gene>
<keyword evidence="1" id="KW-0812">Transmembrane</keyword>
<keyword evidence="1" id="KW-1133">Transmembrane helix</keyword>
<evidence type="ECO:0000313" key="3">
    <source>
        <dbReference type="Proteomes" id="UP000696573"/>
    </source>
</evidence>
<sequence>PRTLIALKIPPCRDWVTILVTVCCLQGSELSRGWKTAIRSCLIVSHFASIASHIVLGIRPVRNKIRFWDRFYLNSSPKLAGPWTPWGSLASVAFNVVQAVAMALLLRWGGLDISIGAVTLLYLTRPRVGWVVVMLSSFLYESLTDTATDILFQECIQGLIAVPSAVASLSVTGLGQIPDGCNRTESSTAHSYLYEAGSFLMGGSTGLIVSAAFFLGIAIAMIWTRKFLRRYFGLMAVVPCIGAFISAWLLWIGIAYATYDGHFCPSNSVLGPMSAVTLAVPIITAVVRSWIGYPGSNYK</sequence>
<accession>A0A9N9VRM4</accession>
<organism evidence="2 3">
    <name type="scientific">Clonostachys rhizophaga</name>
    <dbReference type="NCBI Taxonomy" id="160324"/>
    <lineage>
        <taxon>Eukaryota</taxon>
        <taxon>Fungi</taxon>
        <taxon>Dikarya</taxon>
        <taxon>Ascomycota</taxon>
        <taxon>Pezizomycotina</taxon>
        <taxon>Sordariomycetes</taxon>
        <taxon>Hypocreomycetidae</taxon>
        <taxon>Hypocreales</taxon>
        <taxon>Bionectriaceae</taxon>
        <taxon>Clonostachys</taxon>
    </lineage>
</organism>